<keyword evidence="1" id="KW-0472">Membrane</keyword>
<keyword evidence="1" id="KW-0812">Transmembrane</keyword>
<dbReference type="EMBL" id="CP043875">
    <property type="protein sequence ID" value="WOF16777.1"/>
    <property type="molecule type" value="Genomic_DNA"/>
</dbReference>
<dbReference type="KEGG" id="mefw:F1737_08780"/>
<evidence type="ECO:0000313" key="2">
    <source>
        <dbReference type="EMBL" id="WOF16777.1"/>
    </source>
</evidence>
<dbReference type="AlphaFoldDB" id="A0AA97FCZ0"/>
<dbReference type="RefSeq" id="WP_317136205.1">
    <property type="nucleotide sequence ID" value="NZ_CP043875.1"/>
</dbReference>
<sequence length="78" mass="8428">MVSNKTNRDMIIETNRDVKWICKTLSELKDSIEDHEGRIRVLEEHKAEAKGCEGKIAAGLGAGAGGAVAVILKIFSGF</sequence>
<dbReference type="GeneID" id="85230254"/>
<evidence type="ECO:0000313" key="3">
    <source>
        <dbReference type="Proteomes" id="UP001301797"/>
    </source>
</evidence>
<dbReference type="Proteomes" id="UP001301797">
    <property type="component" value="Chromosome"/>
</dbReference>
<accession>A0AA97FCZ0</accession>
<proteinExistence type="predicted"/>
<feature type="transmembrane region" description="Helical" evidence="1">
    <location>
        <begin position="56"/>
        <end position="75"/>
    </location>
</feature>
<protein>
    <submittedName>
        <fullName evidence="2">Uncharacterized protein</fullName>
    </submittedName>
</protein>
<keyword evidence="1" id="KW-1133">Transmembrane helix</keyword>
<evidence type="ECO:0000256" key="1">
    <source>
        <dbReference type="SAM" id="Phobius"/>
    </source>
</evidence>
<keyword evidence="3" id="KW-1185">Reference proteome</keyword>
<name>A0AA97FCZ0_9EURY</name>
<organism evidence="2 3">
    <name type="scientific">Methanochimaera problematica</name>
    <dbReference type="NCBI Taxonomy" id="2609417"/>
    <lineage>
        <taxon>Archaea</taxon>
        <taxon>Methanobacteriati</taxon>
        <taxon>Methanobacteriota</taxon>
        <taxon>Stenosarchaea group</taxon>
        <taxon>Methanomicrobia</taxon>
        <taxon>Methanomicrobiales</taxon>
        <taxon>Methanomicrobiaceae</taxon>
        <taxon>Methanochimaera</taxon>
    </lineage>
</organism>
<reference evidence="2 3" key="1">
    <citation type="submission" date="2019-09" db="EMBL/GenBank/DDBJ databases">
        <title>The complete genome of Methanoplanus sp. FWC-SCC4.</title>
        <authorList>
            <person name="Chen S.-C."/>
            <person name="Zhou Y.-Z."/>
            <person name="Lai M.-C."/>
        </authorList>
    </citation>
    <scope>NUCLEOTIDE SEQUENCE [LARGE SCALE GENOMIC DNA]</scope>
    <source>
        <strain evidence="2 3">FWC-SCC4</strain>
    </source>
</reference>
<gene>
    <name evidence="2" type="ORF">F1737_08780</name>
</gene>